<evidence type="ECO:0000313" key="10">
    <source>
        <dbReference type="Ensembl" id="ENSSFOP00015053923.1"/>
    </source>
</evidence>
<dbReference type="Ensembl" id="ENSSFOT00015058105.1">
    <property type="protein sequence ID" value="ENSSFOP00015053923.1"/>
    <property type="gene ID" value="ENSSFOG00015033190.1"/>
</dbReference>
<dbReference type="Pfam" id="PF17213">
    <property type="entry name" value="Hydin_ADK"/>
    <property type="match status" value="2"/>
</dbReference>
<reference evidence="10 11" key="1">
    <citation type="submission" date="2019-04" db="EMBL/GenBank/DDBJ databases">
        <authorList>
            <consortium name="Wellcome Sanger Institute Data Sharing"/>
        </authorList>
    </citation>
    <scope>NUCLEOTIDE SEQUENCE [LARGE SCALE GENOMIC DNA]</scope>
</reference>
<reference evidence="10" key="3">
    <citation type="submission" date="2025-09" db="UniProtKB">
        <authorList>
            <consortium name="Ensembl"/>
        </authorList>
    </citation>
    <scope>IDENTIFICATION</scope>
</reference>
<keyword evidence="11" id="KW-1185">Reference proteome</keyword>
<feature type="domain" description="Hydin adenylate kinase-like" evidence="8">
    <location>
        <begin position="1748"/>
        <end position="1815"/>
    </location>
</feature>
<dbReference type="Proteomes" id="UP000694397">
    <property type="component" value="Chromosome 7"/>
</dbReference>
<evidence type="ECO:0000256" key="6">
    <source>
        <dbReference type="SAM" id="Coils"/>
    </source>
</evidence>
<keyword evidence="6" id="KW-0175">Coiled coil</keyword>
<reference evidence="10" key="2">
    <citation type="submission" date="2025-08" db="UniProtKB">
        <authorList>
            <consortium name="Ensembl"/>
        </authorList>
    </citation>
    <scope>IDENTIFICATION</scope>
</reference>
<evidence type="ECO:0000259" key="9">
    <source>
        <dbReference type="Pfam" id="PF22544"/>
    </source>
</evidence>
<sequence length="4359" mass="485559">MTPSAFAQEMFLTTEQRLANTHSVHPPRILELLDISDTTYQKISSVDNDQAVFQPFPSEIVFQNYTPSETYQVPLVLRNNDKIPRLVKVVEEESLYFKVVNPVDVRSKVAPGMALTFTVLFKPQENKDYIHRIIFVTERERFEVPIRAIGPRAILDFPDHLHFSACPVKSPSERILLVRNIGNAEAKFQLCTKSPFSVDPSLGTLKVGQSMQVTVEFLPKTTGDFTQDLVLQHHTGEDIYISLYGAAVDVNVQLDKNSIIMEKTYISMASQRSVIITNRSDIIVHYQWKGSSCEEEEEQLKSCLELQQQEEVMMDQFLAECNADPTLCGHLSVLSRAFYGQQRQLFNLNDSMAMFLFQEGDIWPNTTAMVNIVFKPQEAKLYQQTVYCDVMGRESRLPLRIKGEGIGPQLQFNFDLLDMGNIFINSKHSYEVLLSNKGYIEAPFCLVPPSSTIGLCFSFAPSEGVLPPGACHAMVVSFSSPSLGTFTEEILFSVTGNPQPLVLTFRGCVIGPTFQFNVPELSFGDVSFGFPHTLTCSLNNTSLVPMTFDLRILGDSSGPPSLAAEDQVLDLNRTDWGPKSSRRIRPREFTLSPSSGSLRAQGVIDIQVTLCSNNIQVYNFALVVDVQGVGQEVLALPIHARCVVPKVRLDTPLLELQRCFLSYPYEKSVRLINDSDLPACYGLLSQECEEHPSVVYFSSRPRGILQPHEEVQIPLVLQAKTLGRLQATARVAVFGSEEPPLDVILSCTGEGPVVHVPVTTVDFGNIPVLTDVCQTVQLLNQSPIPAVFLVRSRSQFHVEPCEGEVPPNGELQLRLVAHLDDTTHFQDKLHLAIRHSRTHSIPVSARGKGTTIVSDRPFAPYLDLGTHFSSGPCKYHLRLTNRGRRFHQLYWMTEGFPPFCRRALQPSHSNSSRGDRRCESDGPAFIIEPPYVELAPGQTADMVLVGFSNTSVVVQERLLCQAILGQKGGKERIMTVDVTCKFVSPVLKFSSQELSFCAEKTLGVSLVPLYQPLVLTNVSSLPLSMELALVKPFGLCDHPEDPSFIQTLGVGQDVKLWVCFNSLHWQDHVTHVVEEKLEVHYQDHPQRDSIILRGEVRFPNLRFSSTSLDFGCIFNHTESQKQLTMTNCSRLAVTYHWAFLVEQVWYHIRFFPSPFCPTLWLPFLSCFHVLSLYHINLSPGALTRLSLSVFNPQLFDRVAETELILRNTGKVGFDFSVQTLEGLSPTSLPAGLPLVVPNSGHIEANKEQKLAVYYLPGVPEVFHKSFELQVSYYEPESITLTGEGIFPRICLDLPRCLGKTEPNKLDLLMALYDTLLQMEMERLLVKKVTEGPLASPAACGDTSTPKVNGHCRKISRLVLPEYMLDFGYVIRNSVQTHTVKVTNTGPLPVSFWADQRHLACSGFSTELDKVKNLPSGETETFEVKFDPRGANNLEVVQVRLRATVTMPSLSVSTDTLQFGTIQCGLCKVVTVQLLNPESVPSEWTISEEQQIDKHVPLHIRRRMWQERKPVPIVFEILPPSGVLLPGERVNVQVKFTPAEGKTYSQPLVLSVAQSSQRVLLLAQGQGEEPQLEFSSSVLELAPILPYSRGEEGEVLVRNPCSFPVEFYSLEFDKQYLEEEKILCMMKGYDAKNILLLPPRAPGETLPPELLDYYKKQSAQEQEGRSRSGQLARRREVGAYLSHSEFLTCNIMLFYFGNSFIQSTDQDDSGGTISVGELEIDPVARAIARYMGTDLLPGGQAVQNRKGIAIIVHGAPLSGKTETSVTLAKYYGAACLNIDAVVLEAVTSGESTAALRAKELCAKATLEHSQRRLEEAVFLCFGQGLPPGQVPKQLSGSSTGDLGLVSCVLPEELLVDILTDRLQLSDCHCGVVIDGLDTVYSHSPAKALQAVLKAFNNRCFIYVINLVQTFEAFQAKEKAQREAEENQQREIEEMERMRLQEMDEEEYDALPEEEKKRFALKHLEDLKKHNESAKLLQARFQEYEQNQALVRHIVEYWNRTQGQLLQALLPEELLLEGEDTTPAVPERQVPSGKRAKKEREKEKVEKERERLEKEKFRMDSTDPKLAPLTGSTELTVTGGDALEGAEKEALPEKVPYLLLPFLFISEVCVPYRLTTFRWIVPPNGQVTLKIWFHSLLLGKFEQTLNFEVMGTKRHYQLVCKGVCAYPSITDNPFTLYHRTMFTHCRKALFPENSLPKTYIISTGVYDFGPLLCGKNRDRYKERKYPENGVALVIHNNSPIDTEVHFCFKNDTKAMTFMLDPSSMTLKPNERQELTVWAYPTSPGLVEDSVICCVKENPESIVIRFSCQGVRPELELDRKQLHFDKVLLNRRVTKTLCLRNSTLLPVAWRLSLLDSLGEEFGVSQDQGVILPQAEYNLQVHFRATRPVIMKKAIRLEVLDSENILGIVHTENIQVLAEAYDVAFDITFPKGTKSDGALDFGTVKVSEEVKLSLTLKNKGKYEVVIEPNITAGGEIIGLMPIKVSIQSLFTKYSIQPSTDINFGPLVCGSRKSYTFTIENCGEFEMRFNISRMSKDMPLSVQRKGYDMFADDARLTMGVFSLSPGFGILVPGAHQAVTVECAADQLGSWEECLAVDITDRDPTDHPNGIPCRLAAEVCMPDIASIFEEHHICKNSNLLSCEPFKDALGIYIQDENKFVFNNVLVGRPAKARFRITNPGKVPCELSLAIKSMSVRAGDAFEVTPARVCIPSHSHTFVEVVFAPQSMQTYSAIFEVTLEGCVRSTKALAFELAGDGNLPRAAVLRPLLRTPRGNPLLQFKRLLVGQSQVLALVLKNDGTVPAQINIDLLDQTGVFTLKEASGTVSSSVSPPRTEKQVFEAQVRLLVTDNQYEETVVQLVGEGYRDVVTLDNIGGKAHAEDSGTTVEGERAQRALKVSGLLSVTKLYCHVARPYQDTFTMTNHSSSDVLRFEWPPDGPQLRFFPRVGHLHAGCSKDVTVTLCSEQPVVLNAQLVKCKLCRVVFQQPVDQVPDWDDRLRTVKWVDAGKQVATPRPSKKKVIEPDPEPAHSVVENSSRELELRVSAVCDYAKFTCKAENICFKDTLLYQTRVYQFQIQNSGSVQLEFSWQVLMERLGMNNSFTCKGTCEIVEKPEVQGNCDSVSNLLMGDPELPPFSVEPSTGNINPGDSLTFHIKFSPLEVAEYEGRLMCSIPNLKEEQGPTMAVSGRSLLPYCHFHLEDSDYLSAGRRNPDMRGSYGAPTKATLDPSTRVIEFTAVGIGTSVPRTFSMVNPTSKPYSFVWRCEDLGETSFKCITPKGSIQPGKKAEVTFEFQAHDLDMVESFWTFLIPEQGISVPFLLAGIASEPKVYMDRVHLNLGSLLVGRRIQEMVYIVNGEDIPYRFSIRETSRHAEAFLDSLELDTLVGTVRPHERFPVTISFTPNQEGTVSFSLVCDVRSKMQPLTLNVKAECHSLSACVQCQGPDGDITELSPGITHQVELSDRSLCQFLLSNPCKFCLDVQYELLGPPEFQRHLQVDPVRDCVPVGQQSQCTVTFLPLKKCVIKDVILSLSNGPTFSCSFSGCAVAPSVHFSFLKHNFGMSFLYSAGMVPPSQTLVISNRGKQTLSLGCLFHNTAHLEVGFQPEMLPPGGAAEVPITFYARKVMHYKEKIVFEINECTRQVVEILGQGIKMKVLENPKQKVVNLGALQIGQRTKTVVPVVNNSPAPLTVCLLFSPSVHTLLDPKVFSVSPTGEVTLKASGGRCLLELLFSPKQHMAPFREELQLECLGTVCPLLVLQGCCHGVEVMLDQTCLPFGAVAKGGQASRRVVMSNTGDMGARFKWDTKKFSPDFSISPTEGYICPGMVIPFDVTFSPVELSQDIRYENVPCTIEGAKPIRLTVSGSCVMPLVTKEVVNFVCQVRSQQSQTITLSNRTGQRWSLKPELEGEHWSAPSSLVIEPFQLNKPFEIIYKPLVMTADGKKHQGSVFFSFPDGTATQYTLLGISEPPKAAGTIFREMPCKTPYTELLPAHNWLAKLQRFRVVAEIIKTEHPDSTVSLKGLDYLDVPALTKRDYKLSFFTYKEGLYNARVTFRNEVTQEYQFYYLNFKATAPGVIRTIEMATPLRQTASATVEVENPLSVTVSFTVECRSADISVPSLLSVPAMSTGTLTFEYQPLRVGDFATRLSLHNVDLGYFHYDLVLKALPAPPEKPLFFRAPLGSGQYGTAKFVNYSRIKTEYICKTDSPDFTVEKSISVSAGNQAGIEVSVEVHFEPCQLGESRATLTITSGPGGEYVFPLIGTSVPPKAQGPFPVRMGTSISIPFKNVFLQATAFSFQVDNPAFTVKGVETVRSKKSLNVLVSYEGSATGSHGPCTGKLTIFSPRTEGHGQSISWIYYLKGISHELSQRDKPS</sequence>
<evidence type="ECO:0000256" key="4">
    <source>
        <dbReference type="ARBA" id="ARBA00023069"/>
    </source>
</evidence>
<dbReference type="GO" id="GO:1904158">
    <property type="term" value="P:axonemal central apparatus assembly"/>
    <property type="evidence" value="ECO:0007669"/>
    <property type="project" value="TreeGrafter"/>
</dbReference>
<accession>A0A8C9THY6</accession>
<dbReference type="PANTHER" id="PTHR23053:SF0">
    <property type="entry name" value="HYDROCEPHALUS-INDUCING PROTEIN HOMOLOG"/>
    <property type="match status" value="1"/>
</dbReference>
<name>A0A8C9THY6_SCLFO</name>
<dbReference type="OrthoDB" id="442692at2759"/>
<organism evidence="10 11">
    <name type="scientific">Scleropages formosus</name>
    <name type="common">Asian bonytongue</name>
    <name type="synonym">Osteoglossum formosum</name>
    <dbReference type="NCBI Taxonomy" id="113540"/>
    <lineage>
        <taxon>Eukaryota</taxon>
        <taxon>Metazoa</taxon>
        <taxon>Chordata</taxon>
        <taxon>Craniata</taxon>
        <taxon>Vertebrata</taxon>
        <taxon>Euteleostomi</taxon>
        <taxon>Actinopterygii</taxon>
        <taxon>Neopterygii</taxon>
        <taxon>Teleostei</taxon>
        <taxon>Osteoglossocephala</taxon>
        <taxon>Osteoglossomorpha</taxon>
        <taxon>Osteoglossiformes</taxon>
        <taxon>Osteoglossidae</taxon>
        <taxon>Scleropages</taxon>
    </lineage>
</organism>
<comment type="subcellular location">
    <subcellularLocation>
        <location evidence="1">Cell projection</location>
        <location evidence="1">Cilium</location>
    </subcellularLocation>
    <subcellularLocation>
        <location evidence="2">Cytoplasm</location>
    </subcellularLocation>
</comment>
<evidence type="ECO:0000256" key="5">
    <source>
        <dbReference type="ARBA" id="ARBA00023273"/>
    </source>
</evidence>
<dbReference type="SUPFAM" id="SSF52540">
    <property type="entry name" value="P-loop containing nucleoside triphosphate hydrolases"/>
    <property type="match status" value="1"/>
</dbReference>
<evidence type="ECO:0000256" key="3">
    <source>
        <dbReference type="ARBA" id="ARBA00022490"/>
    </source>
</evidence>
<dbReference type="GO" id="GO:0003341">
    <property type="term" value="P:cilium movement"/>
    <property type="evidence" value="ECO:0007669"/>
    <property type="project" value="TreeGrafter"/>
</dbReference>
<feature type="domain" description="Hydin adenylate kinase-like" evidence="8">
    <location>
        <begin position="1830"/>
        <end position="1875"/>
    </location>
</feature>
<keyword evidence="5" id="KW-0966">Cell projection</keyword>
<dbReference type="GeneTree" id="ENSGT00940000163228"/>
<dbReference type="InterPro" id="IPR027417">
    <property type="entry name" value="P-loop_NTPase"/>
</dbReference>
<evidence type="ECO:0000256" key="1">
    <source>
        <dbReference type="ARBA" id="ARBA00004138"/>
    </source>
</evidence>
<proteinExistence type="predicted"/>
<dbReference type="InterPro" id="IPR033305">
    <property type="entry name" value="Hydin-like"/>
</dbReference>
<evidence type="ECO:0000313" key="11">
    <source>
        <dbReference type="Proteomes" id="UP000694397"/>
    </source>
</evidence>
<feature type="region of interest" description="Disordered" evidence="7">
    <location>
        <begin position="2018"/>
        <end position="2072"/>
    </location>
</feature>
<feature type="domain" description="HYDIN/VesB/CFA65-like Ig-like" evidence="9">
    <location>
        <begin position="3758"/>
        <end position="3852"/>
    </location>
</feature>
<dbReference type="Pfam" id="PF22544">
    <property type="entry name" value="HYDIN_VesB_CFA65-like_Ig"/>
    <property type="match status" value="3"/>
</dbReference>
<dbReference type="PANTHER" id="PTHR23053">
    <property type="entry name" value="DLEC1 DELETED IN LUNG AND ESOPHAGEAL CANCER 1"/>
    <property type="match status" value="1"/>
</dbReference>
<dbReference type="InterPro" id="IPR033768">
    <property type="entry name" value="Hydin_ADK"/>
</dbReference>
<dbReference type="Gene3D" id="3.40.50.300">
    <property type="entry name" value="P-loop containing nucleotide triphosphate hydrolases"/>
    <property type="match status" value="1"/>
</dbReference>
<keyword evidence="4" id="KW-0969">Cilium</keyword>
<feature type="domain" description="HYDIN/VesB/CFA65-like Ig-like" evidence="9">
    <location>
        <begin position="408"/>
        <end position="508"/>
    </location>
</feature>
<evidence type="ECO:0000259" key="8">
    <source>
        <dbReference type="Pfam" id="PF17213"/>
    </source>
</evidence>
<dbReference type="InterPro" id="IPR013783">
    <property type="entry name" value="Ig-like_fold"/>
</dbReference>
<feature type="domain" description="HYDIN/VesB/CFA65-like Ig-like" evidence="9">
    <location>
        <begin position="153"/>
        <end position="246"/>
    </location>
</feature>
<dbReference type="InterPro" id="IPR053879">
    <property type="entry name" value="HYDIN_VesB_CFA65-like_Ig"/>
</dbReference>
<feature type="coiled-coil region" evidence="6">
    <location>
        <begin position="1913"/>
        <end position="1985"/>
    </location>
</feature>
<evidence type="ECO:0000256" key="2">
    <source>
        <dbReference type="ARBA" id="ARBA00004496"/>
    </source>
</evidence>
<protein>
    <submittedName>
        <fullName evidence="10">HYDIN axonemal central pair apparatus protein</fullName>
    </submittedName>
</protein>
<evidence type="ECO:0000256" key="7">
    <source>
        <dbReference type="SAM" id="MobiDB-lite"/>
    </source>
</evidence>
<dbReference type="GO" id="GO:0005930">
    <property type="term" value="C:axoneme"/>
    <property type="evidence" value="ECO:0007669"/>
    <property type="project" value="TreeGrafter"/>
</dbReference>
<dbReference type="Gene3D" id="2.60.40.10">
    <property type="entry name" value="Immunoglobulins"/>
    <property type="match status" value="19"/>
</dbReference>
<dbReference type="Pfam" id="PF14874">
    <property type="entry name" value="PapD-like"/>
    <property type="match status" value="1"/>
</dbReference>
<feature type="compositionally biased region" description="Basic and acidic residues" evidence="7">
    <location>
        <begin position="2036"/>
        <end position="2061"/>
    </location>
</feature>
<keyword evidence="3" id="KW-0963">Cytoplasm</keyword>